<dbReference type="PROSITE" id="PS50297">
    <property type="entry name" value="ANK_REP_REGION"/>
    <property type="match status" value="1"/>
</dbReference>
<gene>
    <name evidence="3" type="ORF">TVAG_018160</name>
</gene>
<dbReference type="PROSITE" id="PS50088">
    <property type="entry name" value="ANK_REPEAT"/>
    <property type="match status" value="1"/>
</dbReference>
<dbReference type="EMBL" id="DS113681">
    <property type="protein sequence ID" value="EAX98280.1"/>
    <property type="molecule type" value="Genomic_DNA"/>
</dbReference>
<dbReference type="Proteomes" id="UP000001542">
    <property type="component" value="Unassembled WGS sequence"/>
</dbReference>
<feature type="repeat" description="ANK" evidence="1">
    <location>
        <begin position="94"/>
        <end position="126"/>
    </location>
</feature>
<reference evidence="3" key="1">
    <citation type="submission" date="2006-10" db="EMBL/GenBank/DDBJ databases">
        <authorList>
            <person name="Amadeo P."/>
            <person name="Zhao Q."/>
            <person name="Wortman J."/>
            <person name="Fraser-Liggett C."/>
            <person name="Carlton J."/>
        </authorList>
    </citation>
    <scope>NUCLEOTIDE SEQUENCE</scope>
    <source>
        <strain evidence="3">G3</strain>
    </source>
</reference>
<dbReference type="PANTHER" id="PTHR24182:SF13">
    <property type="entry name" value="LD18443P"/>
    <property type="match status" value="1"/>
</dbReference>
<keyword evidence="4" id="KW-1185">Reference proteome</keyword>
<dbReference type="SMART" id="SM00248">
    <property type="entry name" value="ANK"/>
    <property type="match status" value="3"/>
</dbReference>
<dbReference type="Pfam" id="PF11929">
    <property type="entry name" value="DUF3447"/>
    <property type="match status" value="1"/>
</dbReference>
<proteinExistence type="predicted"/>
<reference evidence="3" key="2">
    <citation type="journal article" date="2007" name="Science">
        <title>Draft genome sequence of the sexually transmitted pathogen Trichomonas vaginalis.</title>
        <authorList>
            <person name="Carlton J.M."/>
            <person name="Hirt R.P."/>
            <person name="Silva J.C."/>
            <person name="Delcher A.L."/>
            <person name="Schatz M."/>
            <person name="Zhao Q."/>
            <person name="Wortman J.R."/>
            <person name="Bidwell S.L."/>
            <person name="Alsmark U.C.M."/>
            <person name="Besteiro S."/>
            <person name="Sicheritz-Ponten T."/>
            <person name="Noel C.J."/>
            <person name="Dacks J.B."/>
            <person name="Foster P.G."/>
            <person name="Simillion C."/>
            <person name="Van de Peer Y."/>
            <person name="Miranda-Saavedra D."/>
            <person name="Barton G.J."/>
            <person name="Westrop G.D."/>
            <person name="Mueller S."/>
            <person name="Dessi D."/>
            <person name="Fiori P.L."/>
            <person name="Ren Q."/>
            <person name="Paulsen I."/>
            <person name="Zhang H."/>
            <person name="Bastida-Corcuera F.D."/>
            <person name="Simoes-Barbosa A."/>
            <person name="Brown M.T."/>
            <person name="Hayes R.D."/>
            <person name="Mukherjee M."/>
            <person name="Okumura C.Y."/>
            <person name="Schneider R."/>
            <person name="Smith A.J."/>
            <person name="Vanacova S."/>
            <person name="Villalvazo M."/>
            <person name="Haas B.J."/>
            <person name="Pertea M."/>
            <person name="Feldblyum T.V."/>
            <person name="Utterback T.R."/>
            <person name="Shu C.L."/>
            <person name="Osoegawa K."/>
            <person name="de Jong P.J."/>
            <person name="Hrdy I."/>
            <person name="Horvathova L."/>
            <person name="Zubacova Z."/>
            <person name="Dolezal P."/>
            <person name="Malik S.B."/>
            <person name="Logsdon J.M. Jr."/>
            <person name="Henze K."/>
            <person name="Gupta A."/>
            <person name="Wang C.C."/>
            <person name="Dunne R.L."/>
            <person name="Upcroft J.A."/>
            <person name="Upcroft P."/>
            <person name="White O."/>
            <person name="Salzberg S.L."/>
            <person name="Tang P."/>
            <person name="Chiu C.-H."/>
            <person name="Lee Y.-S."/>
            <person name="Embley T.M."/>
            <person name="Coombs G.H."/>
            <person name="Mottram J.C."/>
            <person name="Tachezy J."/>
            <person name="Fraser-Liggett C.M."/>
            <person name="Johnson P.J."/>
        </authorList>
    </citation>
    <scope>NUCLEOTIDE SEQUENCE [LARGE SCALE GENOMIC DNA]</scope>
    <source>
        <strain evidence="3">G3</strain>
    </source>
</reference>
<dbReference type="InterPro" id="IPR002110">
    <property type="entry name" value="Ankyrin_rpt"/>
</dbReference>
<dbReference type="InParanoid" id="A2F9V2"/>
<evidence type="ECO:0000313" key="4">
    <source>
        <dbReference type="Proteomes" id="UP000001542"/>
    </source>
</evidence>
<dbReference type="VEuPathDB" id="TrichDB:TVAGG3_0506810"/>
<evidence type="ECO:0000259" key="2">
    <source>
        <dbReference type="Pfam" id="PF11929"/>
    </source>
</evidence>
<dbReference type="InterPro" id="IPR036770">
    <property type="entry name" value="Ankyrin_rpt-contain_sf"/>
</dbReference>
<evidence type="ECO:0000313" key="3">
    <source>
        <dbReference type="EMBL" id="EAX98280.1"/>
    </source>
</evidence>
<dbReference type="VEuPathDB" id="TrichDB:TVAG_018160"/>
<organism evidence="3 4">
    <name type="scientific">Trichomonas vaginalis (strain ATCC PRA-98 / G3)</name>
    <dbReference type="NCBI Taxonomy" id="412133"/>
    <lineage>
        <taxon>Eukaryota</taxon>
        <taxon>Metamonada</taxon>
        <taxon>Parabasalia</taxon>
        <taxon>Trichomonadida</taxon>
        <taxon>Trichomonadidae</taxon>
        <taxon>Trichomonas</taxon>
    </lineage>
</organism>
<dbReference type="Pfam" id="PF12796">
    <property type="entry name" value="Ank_2"/>
    <property type="match status" value="1"/>
</dbReference>
<dbReference type="Gene3D" id="1.25.40.20">
    <property type="entry name" value="Ankyrin repeat-containing domain"/>
    <property type="match status" value="1"/>
</dbReference>
<dbReference type="AlphaFoldDB" id="A2F9V2"/>
<dbReference type="RefSeq" id="XP_001311210.1">
    <property type="nucleotide sequence ID" value="XM_001311209.1"/>
</dbReference>
<protein>
    <submittedName>
        <fullName evidence="3">Ankyrin repeat protein, putative</fullName>
    </submittedName>
</protein>
<sequence>MSECLKYKKPYYQCMEYAIISHNIDFVTFLMNEYNIGLDLLHCGWHHNLESFLIYFEQTNDINKCFIYSSVFNTPSLCEYFLSHGANVNEKNDYGKTTLYIAAQFNSKEVAELLILQGANINEKDNFGKTVLQCAACYNSKEMSELLISHGCKYQ</sequence>
<name>A2F9V2_TRIV3</name>
<evidence type="ECO:0000256" key="1">
    <source>
        <dbReference type="PROSITE-ProRule" id="PRU00023"/>
    </source>
</evidence>
<dbReference type="KEGG" id="tva:4756077"/>
<dbReference type="InterPro" id="IPR020683">
    <property type="entry name" value="DUF3447"/>
</dbReference>
<dbReference type="SMR" id="A2F9V2"/>
<dbReference type="SUPFAM" id="SSF48403">
    <property type="entry name" value="Ankyrin repeat"/>
    <property type="match status" value="1"/>
</dbReference>
<accession>A2F9V2</accession>
<dbReference type="PANTHER" id="PTHR24182">
    <property type="entry name" value="ANKYRIN REPEAT AND SOCS BOX CONTAINING 4"/>
    <property type="match status" value="1"/>
</dbReference>
<feature type="domain" description="DUF3447" evidence="2">
    <location>
        <begin position="1"/>
        <end position="55"/>
    </location>
</feature>
<dbReference type="STRING" id="5722.A2F9V2"/>
<keyword evidence="1" id="KW-0040">ANK repeat</keyword>